<organism evidence="2 3">
    <name type="scientific">Gonapodya prolifera (strain JEL478)</name>
    <name type="common">Monoblepharis prolifera</name>
    <dbReference type="NCBI Taxonomy" id="1344416"/>
    <lineage>
        <taxon>Eukaryota</taxon>
        <taxon>Fungi</taxon>
        <taxon>Fungi incertae sedis</taxon>
        <taxon>Chytridiomycota</taxon>
        <taxon>Chytridiomycota incertae sedis</taxon>
        <taxon>Monoblepharidomycetes</taxon>
        <taxon>Monoblepharidales</taxon>
        <taxon>Gonapodyaceae</taxon>
        <taxon>Gonapodya</taxon>
    </lineage>
</organism>
<dbReference type="InterPro" id="IPR048538">
    <property type="entry name" value="Rrn7_cyclin_C"/>
</dbReference>
<evidence type="ECO:0000313" key="2">
    <source>
        <dbReference type="EMBL" id="KXS14982.1"/>
    </source>
</evidence>
<dbReference type="AlphaFoldDB" id="A0A139ADT6"/>
<evidence type="ECO:0000313" key="3">
    <source>
        <dbReference type="Proteomes" id="UP000070544"/>
    </source>
</evidence>
<evidence type="ECO:0000259" key="1">
    <source>
        <dbReference type="Pfam" id="PF20645"/>
    </source>
</evidence>
<name>A0A139ADT6_GONPJ</name>
<proteinExistence type="predicted"/>
<dbReference type="EMBL" id="KQ965765">
    <property type="protein sequence ID" value="KXS14982.1"/>
    <property type="molecule type" value="Genomic_DNA"/>
</dbReference>
<dbReference type="OrthoDB" id="428577at2759"/>
<gene>
    <name evidence="2" type="ORF">M427DRAFT_332997</name>
</gene>
<reference evidence="2 3" key="1">
    <citation type="journal article" date="2015" name="Genome Biol. Evol.">
        <title>Phylogenomic analyses indicate that early fungi evolved digesting cell walls of algal ancestors of land plants.</title>
        <authorList>
            <person name="Chang Y."/>
            <person name="Wang S."/>
            <person name="Sekimoto S."/>
            <person name="Aerts A.L."/>
            <person name="Choi C."/>
            <person name="Clum A."/>
            <person name="LaButti K.M."/>
            <person name="Lindquist E.A."/>
            <person name="Yee Ngan C."/>
            <person name="Ohm R.A."/>
            <person name="Salamov A.A."/>
            <person name="Grigoriev I.V."/>
            <person name="Spatafora J.W."/>
            <person name="Berbee M.L."/>
        </authorList>
    </citation>
    <scope>NUCLEOTIDE SEQUENCE [LARGE SCALE GENOMIC DNA]</scope>
    <source>
        <strain evidence="2 3">JEL478</strain>
    </source>
</reference>
<sequence>MSSGRLPCISAADVALPQGLRDLLWGTANKFLRPPMRFVVVVAYKGFHVDVMHPKAIPSVDELFLRASAVALRLKEAHRINFPPLNYPIVVFRFIEALLLPPEFYPPLRSLLQVFRFEGFFKVNATVDRKNHPEVVLVAIFVVLMKMVYGLGGYSREMDSNPLSKRIPPFATWVRAMSEAKLDGIGMGGVPSGRENLDTFIARNPDKYMSFVSETVIGAEINPAYEAFMKSLNPKPPTSTAAASFVRDQDPKEFTVPPTSTLPLYNNIITLTGSRPGLPYRIDNSRTPLNELNPSYLFVLDRCAEVVGVEPRLLQDREKA</sequence>
<dbReference type="Proteomes" id="UP000070544">
    <property type="component" value="Unassembled WGS sequence"/>
</dbReference>
<feature type="domain" description="Rrn7/TAF1B C-terminal cyclin" evidence="1">
    <location>
        <begin position="57"/>
        <end position="181"/>
    </location>
</feature>
<accession>A0A139ADT6</accession>
<protein>
    <recommendedName>
        <fullName evidence="1">Rrn7/TAF1B C-terminal cyclin domain-containing protein</fullName>
    </recommendedName>
</protein>
<dbReference type="Pfam" id="PF20645">
    <property type="entry name" value="Rrn7_cyclin_C"/>
    <property type="match status" value="1"/>
</dbReference>
<dbReference type="STRING" id="1344416.A0A139ADT6"/>
<keyword evidence="3" id="KW-1185">Reference proteome</keyword>